<accession>A0ABY0TDT7</accession>
<dbReference type="Pfam" id="PF13665">
    <property type="entry name" value="Tox-PAAR-like"/>
    <property type="match status" value="1"/>
</dbReference>
<reference evidence="2 3" key="1">
    <citation type="submission" date="2016-10" db="EMBL/GenBank/DDBJ databases">
        <authorList>
            <person name="Varghese N."/>
            <person name="Submissions S."/>
        </authorList>
    </citation>
    <scope>NUCLEOTIDE SEQUENCE [LARGE SCALE GENOMIC DNA]</scope>
    <source>
        <strain evidence="2 3">Nl1</strain>
    </source>
</reference>
<dbReference type="Proteomes" id="UP000183471">
    <property type="component" value="Unassembled WGS sequence"/>
</dbReference>
<keyword evidence="3" id="KW-1185">Reference proteome</keyword>
<evidence type="ECO:0000256" key="1">
    <source>
        <dbReference type="SAM" id="MobiDB-lite"/>
    </source>
</evidence>
<proteinExistence type="predicted"/>
<feature type="region of interest" description="Disordered" evidence="1">
    <location>
        <begin position="225"/>
        <end position="252"/>
    </location>
</feature>
<dbReference type="EMBL" id="FNKY01000001">
    <property type="protein sequence ID" value="SDQ68101.1"/>
    <property type="molecule type" value="Genomic_DNA"/>
</dbReference>
<feature type="region of interest" description="Disordered" evidence="1">
    <location>
        <begin position="301"/>
        <end position="322"/>
    </location>
</feature>
<sequence length="322" mass="34516">MSNQVFANGREIACKAGAGKTICAMPDVCFTPPENPATPPGVPVPYPNTGLASDTTEGSKSVMISGKEVMLKHISYFKTLTGDEAGCATKKGVITSKNKGKVYFEAWSMDVKFEGENIDRHLDLTTTNHASDPGDAPPWPYQDSMAPSGVGPEHDIMCAIKKCDKADENGKPYDVSKTAKGGSMPPNSRCSALGSKKHTCVKKTLEKKKQNNVACEQTFDMTKNPPAACSQSPGRGLGRRPDIIVGDPSASPRNIDVYDAKFPCSSGSTSRPVSGQQYMTAKRARNGGRPLKEEKDYKTIAGQGRSKVLTPEDCKNEKCEGD</sequence>
<comment type="caution">
    <text evidence="2">The sequence shown here is derived from an EMBL/GenBank/DDBJ whole genome shotgun (WGS) entry which is preliminary data.</text>
</comment>
<feature type="compositionally biased region" description="Basic and acidic residues" evidence="1">
    <location>
        <begin position="310"/>
        <end position="322"/>
    </location>
</feature>
<evidence type="ECO:0008006" key="4">
    <source>
        <dbReference type="Google" id="ProtNLM"/>
    </source>
</evidence>
<evidence type="ECO:0000313" key="3">
    <source>
        <dbReference type="Proteomes" id="UP000183471"/>
    </source>
</evidence>
<gene>
    <name evidence="2" type="ORF">SAMN05216402_1829</name>
</gene>
<protein>
    <recommendedName>
        <fullName evidence="4">Tox-PAAR-like domain-containing protein</fullName>
    </recommendedName>
</protein>
<dbReference type="RefSeq" id="WP_081346693.1">
    <property type="nucleotide sequence ID" value="NZ_FNKY01000001.1"/>
</dbReference>
<name>A0ABY0TDT7_9PROT</name>
<organism evidence="2 3">
    <name type="scientific">Nitrosospira multiformis</name>
    <dbReference type="NCBI Taxonomy" id="1231"/>
    <lineage>
        <taxon>Bacteria</taxon>
        <taxon>Pseudomonadati</taxon>
        <taxon>Pseudomonadota</taxon>
        <taxon>Betaproteobacteria</taxon>
        <taxon>Nitrosomonadales</taxon>
        <taxon>Nitrosomonadaceae</taxon>
        <taxon>Nitrosospira</taxon>
    </lineage>
</organism>
<evidence type="ECO:0000313" key="2">
    <source>
        <dbReference type="EMBL" id="SDQ68101.1"/>
    </source>
</evidence>